<dbReference type="InterPro" id="IPR029044">
    <property type="entry name" value="Nucleotide-diphossugar_trans"/>
</dbReference>
<protein>
    <recommendedName>
        <fullName evidence="1">Glycosyltransferase 2-like domain-containing protein</fullName>
    </recommendedName>
</protein>
<dbReference type="STRING" id="1908237.BEN47_11575"/>
<dbReference type="Pfam" id="PF00535">
    <property type="entry name" value="Glycos_transf_2"/>
    <property type="match status" value="1"/>
</dbReference>
<dbReference type="SUPFAM" id="SSF53448">
    <property type="entry name" value="Nucleotide-diphospho-sugar transferases"/>
    <property type="match status" value="1"/>
</dbReference>
<accession>A0A1G1T8D0</accession>
<proteinExistence type="predicted"/>
<gene>
    <name evidence="2" type="ORF">BEN47_11575</name>
</gene>
<organism evidence="2 3">
    <name type="scientific">Hymenobacter lapidarius</name>
    <dbReference type="NCBI Taxonomy" id="1908237"/>
    <lineage>
        <taxon>Bacteria</taxon>
        <taxon>Pseudomonadati</taxon>
        <taxon>Bacteroidota</taxon>
        <taxon>Cytophagia</taxon>
        <taxon>Cytophagales</taxon>
        <taxon>Hymenobacteraceae</taxon>
        <taxon>Hymenobacter</taxon>
    </lineage>
</organism>
<dbReference type="RefSeq" id="WP_070726476.1">
    <property type="nucleotide sequence ID" value="NZ_MDZB01000092.1"/>
</dbReference>
<dbReference type="Gene3D" id="3.90.550.10">
    <property type="entry name" value="Spore Coat Polysaccharide Biosynthesis Protein SpsA, Chain A"/>
    <property type="match status" value="1"/>
</dbReference>
<dbReference type="OrthoDB" id="1309140at2"/>
<comment type="caution">
    <text evidence="2">The sequence shown here is derived from an EMBL/GenBank/DDBJ whole genome shotgun (WGS) entry which is preliminary data.</text>
</comment>
<evidence type="ECO:0000313" key="2">
    <source>
        <dbReference type="EMBL" id="OGX87115.1"/>
    </source>
</evidence>
<evidence type="ECO:0000259" key="1">
    <source>
        <dbReference type="Pfam" id="PF00535"/>
    </source>
</evidence>
<name>A0A1G1T8D0_9BACT</name>
<dbReference type="Proteomes" id="UP000176294">
    <property type="component" value="Unassembled WGS sequence"/>
</dbReference>
<dbReference type="EMBL" id="MDZB01000092">
    <property type="protein sequence ID" value="OGX87115.1"/>
    <property type="molecule type" value="Genomic_DNA"/>
</dbReference>
<dbReference type="AlphaFoldDB" id="A0A1G1T8D0"/>
<dbReference type="InterPro" id="IPR001173">
    <property type="entry name" value="Glyco_trans_2-like"/>
</dbReference>
<reference evidence="2 3" key="1">
    <citation type="submission" date="2016-08" db="EMBL/GenBank/DDBJ databases">
        <title>Hymenobacter coccineus sp. nov., Hymenobacter lapidarius sp. nov. and Hymenobacter glacialis sp. nov., isolated from Antarctic soil.</title>
        <authorList>
            <person name="Sedlacek I."/>
            <person name="Kralova S."/>
            <person name="Kyrova K."/>
            <person name="Maslanova I."/>
            <person name="Stankova E."/>
            <person name="Vrbovska V."/>
            <person name="Nemec M."/>
            <person name="Bartak M."/>
            <person name="Svec P."/>
            <person name="Busse H.-J."/>
            <person name="Pantucek R."/>
        </authorList>
    </citation>
    <scope>NUCLEOTIDE SEQUENCE [LARGE SCALE GENOMIC DNA]</scope>
    <source>
        <strain evidence="2 3">CCM 8643</strain>
    </source>
</reference>
<feature type="domain" description="Glycosyltransferase 2-like" evidence="1">
    <location>
        <begin position="7"/>
        <end position="53"/>
    </location>
</feature>
<sequence length="340" mass="39095">MPITTLLVKSFNRPYYLDRCLQSIADQVRGEYEVVVLDDGTPPAYLDEITRRHPSVRIEPSALYDAKVAQLAAHVAGTASFSLRIIPTKLWLNGVKQASDIFCMLEDDIWVTQPFDVDAMTAYMRERQIVLAKMYWGGDPSSFEGKLAGGVAGLREYVPALPKGPEWFTRMLLLNTFKSQSVLHRLGLVPEGIYYQLPFYGLYSVASAMFDKNYWLHLWPAEQQKANEVHQLARAMTWTKRRPARFAKAEQELTQTSFITSATNSFADVEFDVFAGNHYLNEAWLHRRFDAMAGYPRDFDPEYLRPVFDQANDPRCTYANWQRWIVRFKQLYASMGVVVD</sequence>
<keyword evidence="3" id="KW-1185">Reference proteome</keyword>
<evidence type="ECO:0000313" key="3">
    <source>
        <dbReference type="Proteomes" id="UP000176294"/>
    </source>
</evidence>